<keyword evidence="2 5" id="KW-0808">Transferase</keyword>
<feature type="binding site" evidence="5">
    <location>
        <position position="56"/>
    </location>
    <ligand>
        <name>S-adenosyl-L-methionine</name>
        <dbReference type="ChEBI" id="CHEBI:59789"/>
    </ligand>
</feature>
<keyword evidence="7" id="KW-0830">Ubiquinone</keyword>
<evidence type="ECO:0000313" key="8">
    <source>
        <dbReference type="Proteomes" id="UP000008871"/>
    </source>
</evidence>
<comment type="function">
    <text evidence="5">O-methyltransferase that catalyzes the 2 O-methylation steps in the ubiquinone biosynthetic pathway.</text>
</comment>
<keyword evidence="8" id="KW-1185">Reference proteome</keyword>
<evidence type="ECO:0000256" key="1">
    <source>
        <dbReference type="ARBA" id="ARBA00022603"/>
    </source>
</evidence>
<dbReference type="EMBL" id="AM286690">
    <property type="protein sequence ID" value="CAL17201.1"/>
    <property type="molecule type" value="Genomic_DNA"/>
</dbReference>
<keyword evidence="1 5" id="KW-0489">Methyltransferase</keyword>
<dbReference type="EC" id="2.1.1.222" evidence="5"/>
<dbReference type="Proteomes" id="UP000008871">
    <property type="component" value="Chromosome"/>
</dbReference>
<evidence type="ECO:0000313" key="7">
    <source>
        <dbReference type="EMBL" id="CAL17201.1"/>
    </source>
</evidence>
<dbReference type="Gene3D" id="3.40.50.150">
    <property type="entry name" value="Vaccinia Virus protein VP39"/>
    <property type="match status" value="1"/>
</dbReference>
<organism evidence="7 8">
    <name type="scientific">Alcanivorax borkumensis (strain ATCC 700651 / DSM 11573 / NCIMB 13689 / SK2)</name>
    <dbReference type="NCBI Taxonomy" id="393595"/>
    <lineage>
        <taxon>Bacteria</taxon>
        <taxon>Pseudomonadati</taxon>
        <taxon>Pseudomonadota</taxon>
        <taxon>Gammaproteobacteria</taxon>
        <taxon>Oceanospirillales</taxon>
        <taxon>Alcanivoracaceae</taxon>
        <taxon>Alcanivorax</taxon>
    </lineage>
</organism>
<evidence type="ECO:0000256" key="2">
    <source>
        <dbReference type="ARBA" id="ARBA00022679"/>
    </source>
</evidence>
<dbReference type="GO" id="GO:0010420">
    <property type="term" value="F:polyprenyldihydroxybenzoate methyltransferase activity"/>
    <property type="evidence" value="ECO:0007669"/>
    <property type="project" value="InterPro"/>
</dbReference>
<gene>
    <name evidence="5 7" type="primary">ubiG</name>
    <name evidence="7" type="ordered locus">ABO_1753</name>
</gene>
<comment type="catalytic activity">
    <reaction evidence="5">
        <text>a 3-(all-trans-polyprenyl)benzene-1,2-diol + S-adenosyl-L-methionine = a 2-methoxy-6-(all-trans-polyprenyl)phenol + S-adenosyl-L-homocysteine + H(+)</text>
        <dbReference type="Rhea" id="RHEA:31411"/>
        <dbReference type="Rhea" id="RHEA-COMP:9550"/>
        <dbReference type="Rhea" id="RHEA-COMP:9551"/>
        <dbReference type="ChEBI" id="CHEBI:15378"/>
        <dbReference type="ChEBI" id="CHEBI:57856"/>
        <dbReference type="ChEBI" id="CHEBI:59789"/>
        <dbReference type="ChEBI" id="CHEBI:62729"/>
        <dbReference type="ChEBI" id="CHEBI:62731"/>
        <dbReference type="EC" id="2.1.1.222"/>
    </reaction>
</comment>
<dbReference type="PANTHER" id="PTHR43464">
    <property type="entry name" value="METHYLTRANSFERASE"/>
    <property type="match status" value="1"/>
</dbReference>
<name>Q0VNP7_ALCBS</name>
<dbReference type="UniPathway" id="UPA00232"/>
<dbReference type="GO" id="GO:0061542">
    <property type="term" value="F:3-demethylubiquinol 3-O-methyltransferase activity"/>
    <property type="evidence" value="ECO:0007669"/>
    <property type="project" value="UniProtKB-UniRule"/>
</dbReference>
<feature type="compositionally biased region" description="Polar residues" evidence="6">
    <location>
        <begin position="12"/>
        <end position="22"/>
    </location>
</feature>
<keyword evidence="4 5" id="KW-0949">S-adenosyl-L-methionine</keyword>
<dbReference type="CDD" id="cd02440">
    <property type="entry name" value="AdoMet_MTases"/>
    <property type="match status" value="1"/>
</dbReference>
<dbReference type="AlphaFoldDB" id="Q0VNP7"/>
<comment type="pathway">
    <text evidence="5">Cofactor biosynthesis; ubiquinone biosynthesis.</text>
</comment>
<feature type="binding site" evidence="5">
    <location>
        <position position="140"/>
    </location>
    <ligand>
        <name>S-adenosyl-L-methionine</name>
        <dbReference type="ChEBI" id="CHEBI:59789"/>
    </ligand>
</feature>
<dbReference type="HOGENOM" id="CLU_042432_5_0_6"/>
<dbReference type="GO" id="GO:0102208">
    <property type="term" value="F:2-polyprenyl-6-hydroxyphenol methylase activity"/>
    <property type="evidence" value="ECO:0007669"/>
    <property type="project" value="UniProtKB-EC"/>
</dbReference>
<dbReference type="InterPro" id="IPR029063">
    <property type="entry name" value="SAM-dependent_MTases_sf"/>
</dbReference>
<dbReference type="PANTHER" id="PTHR43464:SF19">
    <property type="entry name" value="UBIQUINONE BIOSYNTHESIS O-METHYLTRANSFERASE, MITOCHONDRIAL"/>
    <property type="match status" value="1"/>
</dbReference>
<evidence type="ECO:0000256" key="5">
    <source>
        <dbReference type="HAMAP-Rule" id="MF_00472"/>
    </source>
</evidence>
<protein>
    <recommendedName>
        <fullName evidence="5">Ubiquinone biosynthesis O-methyltransferase</fullName>
    </recommendedName>
    <alternativeName>
        <fullName evidence="5">2-polyprenyl-6-hydroxyphenol methylase</fullName>
        <ecNumber evidence="5">2.1.1.222</ecNumber>
    </alternativeName>
    <alternativeName>
        <fullName evidence="5">3-demethylubiquinone 3-O-methyltransferase</fullName>
        <ecNumber evidence="5">2.1.1.64</ecNumber>
    </alternativeName>
</protein>
<dbReference type="Pfam" id="PF13489">
    <property type="entry name" value="Methyltransf_23"/>
    <property type="match status" value="1"/>
</dbReference>
<evidence type="ECO:0000256" key="4">
    <source>
        <dbReference type="ARBA" id="ARBA00022691"/>
    </source>
</evidence>
<dbReference type="SUPFAM" id="SSF53335">
    <property type="entry name" value="S-adenosyl-L-methionine-dependent methyltransferases"/>
    <property type="match status" value="1"/>
</dbReference>
<dbReference type="GO" id="GO:0032259">
    <property type="term" value="P:methylation"/>
    <property type="evidence" value="ECO:0007669"/>
    <property type="project" value="UniProtKB-KW"/>
</dbReference>
<sequence length="252" mass="27646">MPSSGKKKSPEPTVTEQQTHTPNVDAGEIAKFNALAEQWWDPNSQFRPLHDINPLRLNYIDERVSLPSKKVIDIGCGGGLLSEGMARRGAEVTGIDMGEAPLAVARIHAEHAGVAVEYLQIPAEQIAEQRAGQYDVVTCLEMLEHVPDPSSVIRACATLVKPGGQVFFSTINRNPKAFMFAIVGAEYVLRLLPRGTHEYAKLIKPSELAGWARDAGLDVQDTAGMVYNPLTQVYKLNRDVSVNYLMHARKGD</sequence>
<evidence type="ECO:0000256" key="3">
    <source>
        <dbReference type="ARBA" id="ARBA00022688"/>
    </source>
</evidence>
<dbReference type="FunFam" id="3.40.50.150:FF:000028">
    <property type="entry name" value="Ubiquinone biosynthesis O-methyltransferase"/>
    <property type="match status" value="1"/>
</dbReference>
<accession>Q0VNP7</accession>
<feature type="region of interest" description="Disordered" evidence="6">
    <location>
        <begin position="1"/>
        <end position="25"/>
    </location>
</feature>
<comment type="similarity">
    <text evidence="5">Belongs to the methyltransferase superfamily. UbiG/COQ3 family.</text>
</comment>
<dbReference type="InterPro" id="IPR010233">
    <property type="entry name" value="UbiG_MeTrfase"/>
</dbReference>
<feature type="binding site" evidence="5">
    <location>
        <position position="75"/>
    </location>
    <ligand>
        <name>S-adenosyl-L-methionine</name>
        <dbReference type="ChEBI" id="CHEBI:59789"/>
    </ligand>
</feature>
<keyword evidence="3 5" id="KW-0831">Ubiquinone biosynthesis</keyword>
<evidence type="ECO:0000256" key="6">
    <source>
        <dbReference type="SAM" id="MobiDB-lite"/>
    </source>
</evidence>
<comment type="catalytic activity">
    <reaction evidence="5">
        <text>a 3-demethylubiquinol + S-adenosyl-L-methionine = a ubiquinol + S-adenosyl-L-homocysteine + H(+)</text>
        <dbReference type="Rhea" id="RHEA:44380"/>
        <dbReference type="Rhea" id="RHEA-COMP:9566"/>
        <dbReference type="Rhea" id="RHEA-COMP:10914"/>
        <dbReference type="ChEBI" id="CHEBI:15378"/>
        <dbReference type="ChEBI" id="CHEBI:17976"/>
        <dbReference type="ChEBI" id="CHEBI:57856"/>
        <dbReference type="ChEBI" id="CHEBI:59789"/>
        <dbReference type="ChEBI" id="CHEBI:84422"/>
        <dbReference type="EC" id="2.1.1.64"/>
    </reaction>
</comment>
<dbReference type="eggNOG" id="COG2227">
    <property type="taxonomic scope" value="Bacteria"/>
</dbReference>
<dbReference type="KEGG" id="abo:ABO_1753"/>
<dbReference type="HAMAP" id="MF_00472">
    <property type="entry name" value="UbiG"/>
    <property type="match status" value="1"/>
</dbReference>
<reference evidence="7 8" key="1">
    <citation type="journal article" date="2006" name="Nat. Biotechnol.">
        <title>Genome sequence of the ubiquitous hydrocarbon-degrading marine bacterium Alcanivorax borkumensis.</title>
        <authorList>
            <person name="Schneiker S."/>
            <person name="Martins dos Santos V.A.P."/>
            <person name="Bartels D."/>
            <person name="Bekel T."/>
            <person name="Brecht M."/>
            <person name="Buhrmester J."/>
            <person name="Chernikova T.N."/>
            <person name="Denaro R."/>
            <person name="Ferrer M."/>
            <person name="Gertler C."/>
            <person name="Goesmann A."/>
            <person name="Golyshina O.V."/>
            <person name="Kaminski F."/>
            <person name="Khachane A.N."/>
            <person name="Lang S."/>
            <person name="Linke B."/>
            <person name="McHardy A.C."/>
            <person name="Meyer F."/>
            <person name="Nechitaylo T."/>
            <person name="Puehler A."/>
            <person name="Regenhardt D."/>
            <person name="Rupp O."/>
            <person name="Sabirova J.S."/>
            <person name="Selbitschka W."/>
            <person name="Yakimov M.M."/>
            <person name="Timmis K.N."/>
            <person name="Vorhoelter F.-J."/>
            <person name="Weidner S."/>
            <person name="Kaiser O."/>
            <person name="Golyshin P.N."/>
        </authorList>
    </citation>
    <scope>NUCLEOTIDE SEQUENCE [LARGE SCALE GENOMIC DNA]</scope>
    <source>
        <strain evidence="8">ATCC 700651 / DSM 11573 / NCIMB 13689 / SK2</strain>
    </source>
</reference>
<dbReference type="STRING" id="393595.ABO_1753"/>
<proteinExistence type="inferred from homology"/>
<dbReference type="NCBIfam" id="TIGR01983">
    <property type="entry name" value="UbiG"/>
    <property type="match status" value="1"/>
</dbReference>
<dbReference type="EC" id="2.1.1.64" evidence="5"/>
<feature type="binding site" evidence="5">
    <location>
        <position position="96"/>
    </location>
    <ligand>
        <name>S-adenosyl-L-methionine</name>
        <dbReference type="ChEBI" id="CHEBI:59789"/>
    </ligand>
</feature>